<sequence length="217" mass="24675">MEPGMYCLRHRLSFPLGSPVNDGISKEEARVRYTSFDRAIFLVKQAGRGALLIKSDIEAAFRLLPIHVECFHLLGCHLEGEYFVDICFLEWLLKWETGLSSSTHYLDNILFVDAGDSQVCQYLLYSFRALTQELGIPLSEDKTEGPVRCLTFLGIEIDTDQIVFRLPVEKVEILQHIGMQVLLGLLMFACKVIPMGRVFTRRLSLGTRGISQPHHFI</sequence>
<keyword evidence="2" id="KW-1185">Reference proteome</keyword>
<comment type="caution">
    <text evidence="1">The sequence shown here is derived from an EMBL/GenBank/DDBJ whole genome shotgun (WGS) entry which is preliminary data.</text>
</comment>
<evidence type="ECO:0000313" key="1">
    <source>
        <dbReference type="EMBL" id="CAJ0925546.1"/>
    </source>
</evidence>
<dbReference type="Proteomes" id="UP001176940">
    <property type="component" value="Unassembled WGS sequence"/>
</dbReference>
<reference evidence="1" key="1">
    <citation type="submission" date="2023-07" db="EMBL/GenBank/DDBJ databases">
        <authorList>
            <person name="Stuckert A."/>
        </authorList>
    </citation>
    <scope>NUCLEOTIDE SEQUENCE</scope>
</reference>
<gene>
    <name evidence="1" type="ORF">RIMI_LOCUS2539457</name>
</gene>
<evidence type="ECO:0000313" key="2">
    <source>
        <dbReference type="Proteomes" id="UP001176940"/>
    </source>
</evidence>
<dbReference type="PANTHER" id="PTHR33050">
    <property type="entry name" value="REVERSE TRANSCRIPTASE DOMAIN-CONTAINING PROTEIN"/>
    <property type="match status" value="1"/>
</dbReference>
<dbReference type="PANTHER" id="PTHR33050:SF8">
    <property type="entry name" value="REVERSE TRANSCRIPTASE DOMAIN-CONTAINING PROTEIN"/>
    <property type="match status" value="1"/>
</dbReference>
<protein>
    <recommendedName>
        <fullName evidence="3">Reverse transcriptase domain-containing protein</fullName>
    </recommendedName>
</protein>
<accession>A0ABN9KVB7</accession>
<dbReference type="SUPFAM" id="SSF56672">
    <property type="entry name" value="DNA/RNA polymerases"/>
    <property type="match status" value="1"/>
</dbReference>
<dbReference type="InterPro" id="IPR052055">
    <property type="entry name" value="Hepadnavirus_pol/RT"/>
</dbReference>
<organism evidence="1 2">
    <name type="scientific">Ranitomeya imitator</name>
    <name type="common">mimic poison frog</name>
    <dbReference type="NCBI Taxonomy" id="111125"/>
    <lineage>
        <taxon>Eukaryota</taxon>
        <taxon>Metazoa</taxon>
        <taxon>Chordata</taxon>
        <taxon>Craniata</taxon>
        <taxon>Vertebrata</taxon>
        <taxon>Euteleostomi</taxon>
        <taxon>Amphibia</taxon>
        <taxon>Batrachia</taxon>
        <taxon>Anura</taxon>
        <taxon>Neobatrachia</taxon>
        <taxon>Hyloidea</taxon>
        <taxon>Dendrobatidae</taxon>
        <taxon>Dendrobatinae</taxon>
        <taxon>Ranitomeya</taxon>
    </lineage>
</organism>
<name>A0ABN9KVB7_9NEOB</name>
<dbReference type="InterPro" id="IPR043502">
    <property type="entry name" value="DNA/RNA_pol_sf"/>
</dbReference>
<evidence type="ECO:0008006" key="3">
    <source>
        <dbReference type="Google" id="ProtNLM"/>
    </source>
</evidence>
<proteinExistence type="predicted"/>
<dbReference type="EMBL" id="CAUEEQ010003570">
    <property type="protein sequence ID" value="CAJ0925546.1"/>
    <property type="molecule type" value="Genomic_DNA"/>
</dbReference>